<dbReference type="KEGG" id="dpf:ON006_29680"/>
<dbReference type="PIRSF" id="PIRSF037112">
    <property type="entry name" value="Antirestriction_ArdC"/>
    <property type="match status" value="1"/>
</dbReference>
<feature type="domain" description="N-terminal" evidence="1">
    <location>
        <begin position="29"/>
        <end position="147"/>
    </location>
</feature>
<dbReference type="InterPro" id="IPR013610">
    <property type="entry name" value="ArdC_N"/>
</dbReference>
<evidence type="ECO:0000259" key="2">
    <source>
        <dbReference type="Pfam" id="PF18818"/>
    </source>
</evidence>
<accession>A0A9E8NCT0</accession>
<dbReference type="AlphaFoldDB" id="A0A9E8NCT0"/>
<keyword evidence="4" id="KW-1185">Reference proteome</keyword>
<dbReference type="Proteomes" id="UP001164653">
    <property type="component" value="Chromosome"/>
</dbReference>
<reference evidence="3" key="1">
    <citation type="submission" date="2022-11" db="EMBL/GenBank/DDBJ databases">
        <title>Dyadobacter pollutisoli sp. nov., isolated from plastic dumped soil.</title>
        <authorList>
            <person name="Kim J.M."/>
            <person name="Kim K.R."/>
            <person name="Lee J.K."/>
            <person name="Hao L."/>
            <person name="Jeon C.O."/>
        </authorList>
    </citation>
    <scope>NUCLEOTIDE SEQUENCE</scope>
    <source>
        <strain evidence="3">U1</strain>
    </source>
</reference>
<evidence type="ECO:0000313" key="3">
    <source>
        <dbReference type="EMBL" id="WAC11889.1"/>
    </source>
</evidence>
<dbReference type="InterPro" id="IPR041459">
    <property type="entry name" value="MPTase-PolyVal"/>
</dbReference>
<dbReference type="Pfam" id="PF18818">
    <property type="entry name" value="MPTase-PolyVal"/>
    <property type="match status" value="1"/>
</dbReference>
<gene>
    <name evidence="3" type="ORF">ON006_29680</name>
</gene>
<evidence type="ECO:0000313" key="4">
    <source>
        <dbReference type="Proteomes" id="UP001164653"/>
    </source>
</evidence>
<proteinExistence type="predicted"/>
<dbReference type="RefSeq" id="WP_244822243.1">
    <property type="nucleotide sequence ID" value="NZ_CP112998.1"/>
</dbReference>
<evidence type="ECO:0000259" key="1">
    <source>
        <dbReference type="Pfam" id="PF08401"/>
    </source>
</evidence>
<feature type="domain" description="Polyvalent protein metallopeptidase" evidence="2">
    <location>
        <begin position="175"/>
        <end position="301"/>
    </location>
</feature>
<dbReference type="Pfam" id="PF08401">
    <property type="entry name" value="ArdcN"/>
    <property type="match status" value="1"/>
</dbReference>
<dbReference type="InterPro" id="IPR017113">
    <property type="entry name" value="Antirestriction_ArdC"/>
</dbReference>
<dbReference type="GO" id="GO:0003697">
    <property type="term" value="F:single-stranded DNA binding"/>
    <property type="evidence" value="ECO:0007669"/>
    <property type="project" value="InterPro"/>
</dbReference>
<organism evidence="3 4">
    <name type="scientific">Dyadobacter pollutisoli</name>
    <dbReference type="NCBI Taxonomy" id="2910158"/>
    <lineage>
        <taxon>Bacteria</taxon>
        <taxon>Pseudomonadati</taxon>
        <taxon>Bacteroidota</taxon>
        <taxon>Cytophagia</taxon>
        <taxon>Cytophagales</taxon>
        <taxon>Spirosomataceae</taxon>
        <taxon>Dyadobacter</taxon>
    </lineage>
</organism>
<dbReference type="EMBL" id="CP112998">
    <property type="protein sequence ID" value="WAC11889.1"/>
    <property type="molecule type" value="Genomic_DNA"/>
</dbReference>
<name>A0A9E8NCT0_9BACT</name>
<protein>
    <submittedName>
        <fullName evidence="3">Zincin-like metallopeptidase domain-containing protein</fullName>
    </submittedName>
</protein>
<sequence>MPSTSTQNRKKPYSNYKEKNLTQTVSQDDIYARVTNKILADLEKGNLTWRKPWNSDHLASQVMLPLRWNNIPYTGINTIMLWGTAAEKEYQFPHWMTFDQAIKLKANVRKGEKGTQVVYADKLVKEEEKDGETKINKIPYLKCYSVFNASQIDGLPESFYQMPEANAASSLQRNEELEYFFAQTKAEIYTGSQASYNQTADKIQMPPFQSFESVIAYYATLAHEVTHWTKHPKRLDRDFGRKKYGDEGYAKEELVAELGACFLAAILGFEPIPEEEHAAYIQSWTKELQENKRFIFSAASHAQRAVEYIQRFQRVENYVLS</sequence>